<keyword evidence="2" id="KW-1185">Reference proteome</keyword>
<dbReference type="AlphaFoldDB" id="A0A5J5K0A2"/>
<dbReference type="RefSeq" id="WP_150934763.1">
    <property type="nucleotide sequence ID" value="NZ_VYTZ01000006.1"/>
</dbReference>
<organism evidence="1 2">
    <name type="scientific">Microbispora cellulosiformans</name>
    <dbReference type="NCBI Taxonomy" id="2614688"/>
    <lineage>
        <taxon>Bacteria</taxon>
        <taxon>Bacillati</taxon>
        <taxon>Actinomycetota</taxon>
        <taxon>Actinomycetes</taxon>
        <taxon>Streptosporangiales</taxon>
        <taxon>Streptosporangiaceae</taxon>
        <taxon>Microbispora</taxon>
    </lineage>
</organism>
<sequence length="62" mass="6627">MTWIFALTGAAVAGLAVLAWPAARVFAAARALRAEVDLARSRVRAREEAFSKISPTADPDSR</sequence>
<reference evidence="1 2" key="1">
    <citation type="submission" date="2019-09" db="EMBL/GenBank/DDBJ databases">
        <title>Screening of Novel Bioactive Compounds from Soil-Associated.</title>
        <authorList>
            <person name="Gong X."/>
        </authorList>
    </citation>
    <scope>NUCLEOTIDE SEQUENCE [LARGE SCALE GENOMIC DNA]</scope>
    <source>
        <strain evidence="1 2">Gxj-6</strain>
    </source>
</reference>
<dbReference type="Proteomes" id="UP000327011">
    <property type="component" value="Unassembled WGS sequence"/>
</dbReference>
<evidence type="ECO:0000313" key="1">
    <source>
        <dbReference type="EMBL" id="KAA9377572.1"/>
    </source>
</evidence>
<accession>A0A5J5K0A2</accession>
<name>A0A5J5K0A2_9ACTN</name>
<gene>
    <name evidence="1" type="ORF">F5972_18260</name>
</gene>
<dbReference type="EMBL" id="VYTZ01000006">
    <property type="protein sequence ID" value="KAA9377572.1"/>
    <property type="molecule type" value="Genomic_DNA"/>
</dbReference>
<proteinExistence type="predicted"/>
<comment type="caution">
    <text evidence="1">The sequence shown here is derived from an EMBL/GenBank/DDBJ whole genome shotgun (WGS) entry which is preliminary data.</text>
</comment>
<evidence type="ECO:0000313" key="2">
    <source>
        <dbReference type="Proteomes" id="UP000327011"/>
    </source>
</evidence>
<protein>
    <submittedName>
        <fullName evidence="1">Uncharacterized protein</fullName>
    </submittedName>
</protein>